<keyword evidence="7" id="KW-1185">Reference proteome</keyword>
<evidence type="ECO:0000256" key="1">
    <source>
        <dbReference type="SAM" id="MobiDB-lite"/>
    </source>
</evidence>
<feature type="compositionally biased region" description="Low complexity" evidence="1">
    <location>
        <begin position="609"/>
        <end position="620"/>
    </location>
</feature>
<evidence type="ECO:0000313" key="7">
    <source>
        <dbReference type="Proteomes" id="UP000558997"/>
    </source>
</evidence>
<gene>
    <name evidence="6" type="ORF">HDA44_001877</name>
</gene>
<feature type="transmembrane region" description="Helical" evidence="2">
    <location>
        <begin position="251"/>
        <end position="274"/>
    </location>
</feature>
<organism evidence="6 7">
    <name type="scientific">Kribbella solani</name>
    <dbReference type="NCBI Taxonomy" id="236067"/>
    <lineage>
        <taxon>Bacteria</taxon>
        <taxon>Bacillati</taxon>
        <taxon>Actinomycetota</taxon>
        <taxon>Actinomycetes</taxon>
        <taxon>Propionibacteriales</taxon>
        <taxon>Kribbellaceae</taxon>
        <taxon>Kribbella</taxon>
    </lineage>
</organism>
<dbReference type="Pfam" id="PF20990">
    <property type="entry name" value="DUF2207_C"/>
    <property type="match status" value="1"/>
</dbReference>
<evidence type="ECO:0000259" key="5">
    <source>
        <dbReference type="Pfam" id="PF20990"/>
    </source>
</evidence>
<feature type="domain" description="DUF2207" evidence="4">
    <location>
        <begin position="34"/>
        <end position="225"/>
    </location>
</feature>
<protein>
    <submittedName>
        <fullName evidence="6">Putative membrane protein YgcG</fullName>
    </submittedName>
</protein>
<feature type="signal peptide" evidence="3">
    <location>
        <begin position="1"/>
        <end position="27"/>
    </location>
</feature>
<keyword evidence="2" id="KW-0812">Transmembrane</keyword>
<dbReference type="InterPro" id="IPR048389">
    <property type="entry name" value="YciQ-like_C"/>
</dbReference>
<feature type="transmembrane region" description="Helical" evidence="2">
    <location>
        <begin position="438"/>
        <end position="463"/>
    </location>
</feature>
<keyword evidence="2" id="KW-0472">Membrane</keyword>
<evidence type="ECO:0000256" key="3">
    <source>
        <dbReference type="SAM" id="SignalP"/>
    </source>
</evidence>
<keyword evidence="3" id="KW-0732">Signal</keyword>
<name>A0A841DP43_9ACTN</name>
<evidence type="ECO:0000256" key="2">
    <source>
        <dbReference type="SAM" id="Phobius"/>
    </source>
</evidence>
<reference evidence="6 7" key="1">
    <citation type="submission" date="2020-08" db="EMBL/GenBank/DDBJ databases">
        <title>Sequencing the genomes of 1000 actinobacteria strains.</title>
        <authorList>
            <person name="Klenk H.-P."/>
        </authorList>
    </citation>
    <scope>NUCLEOTIDE SEQUENCE [LARGE SCALE GENOMIC DNA]</scope>
    <source>
        <strain evidence="6 7">DSM 17294</strain>
    </source>
</reference>
<keyword evidence="2" id="KW-1133">Transmembrane helix</keyword>
<dbReference type="AlphaFoldDB" id="A0A841DP43"/>
<comment type="caution">
    <text evidence="6">The sequence shown here is derived from an EMBL/GenBank/DDBJ whole genome shotgun (WGS) entry which is preliminary data.</text>
</comment>
<feature type="domain" description="Predicted membrane protein YciQ-like C-terminal" evidence="5">
    <location>
        <begin position="314"/>
        <end position="552"/>
    </location>
</feature>
<evidence type="ECO:0000259" key="4">
    <source>
        <dbReference type="Pfam" id="PF09972"/>
    </source>
</evidence>
<evidence type="ECO:0000313" key="6">
    <source>
        <dbReference type="EMBL" id="MBB5978536.1"/>
    </source>
</evidence>
<dbReference type="RefSeq" id="WP_184832968.1">
    <property type="nucleotide sequence ID" value="NZ_BAAAVN010000004.1"/>
</dbReference>
<dbReference type="Proteomes" id="UP000558997">
    <property type="component" value="Unassembled WGS sequence"/>
</dbReference>
<feature type="compositionally biased region" description="Gly residues" evidence="1">
    <location>
        <begin position="621"/>
        <end position="633"/>
    </location>
</feature>
<accession>A0A841DP43</accession>
<dbReference type="EMBL" id="JACHNF010000001">
    <property type="protein sequence ID" value="MBB5978536.1"/>
    <property type="molecule type" value="Genomic_DNA"/>
</dbReference>
<sequence>MRRTLGVVVSMLVVALTLAGFAVPASAAPGDWVNAMTIDYTVTPDGVLQVTETIEYHFGDPDRHGIYRDLVIREPYVDDKAKDQKYEVSNIQVSSPSGAPSKFSTSTDYKNKRRDQVLRIKIGSSDDTVAGRDATYKISYEVRGALRHFADHSELYWDATGLNWDAAIYQASITVTAPQGVRKVACYAGPPGSTKPCDTATVSAGKGMYKQEAAVPRGQGLTIVAGLAAGAVSNDQPIVVDPPGFLARYGLTLPVVLLSALVTLILVAAGKLLARRHGDLRYADLPPGTVPPEGLAPRTVRNRLADKLLPVAFAPPAITAAEGGLLVDGKADTTEVAATLVDLAVRGAIRIDGTDDLQTAVLVDPSRATAPHESALLKGLFPKQQPGSEARLVAPAVGDTRPAKAAESMVDRLREQVERQNWYVRMPRRVKVVESAGYGWVPLGCGVFLALLVGLISLIAWMIKFGAPTWLGPALVLGVPAIALLNGLLDVVLARRAGRRTALGRALTDQVLGFRQYLSTAEADQLRFEDGEDIFSKYLPWALVLGLADHWQQVCHQLVQSGRLTASPAWYAGTTSYYDSSWSASSITSTVSTSFAQPPSQSTGGGSSSGFSSSSSSSSSSGGGGGGGGGGSW</sequence>
<feature type="region of interest" description="Disordered" evidence="1">
    <location>
        <begin position="593"/>
        <end position="633"/>
    </location>
</feature>
<feature type="transmembrane region" description="Helical" evidence="2">
    <location>
        <begin position="469"/>
        <end position="493"/>
    </location>
</feature>
<dbReference type="InterPro" id="IPR018702">
    <property type="entry name" value="DUF2207"/>
</dbReference>
<dbReference type="Pfam" id="PF09972">
    <property type="entry name" value="DUF2207"/>
    <property type="match status" value="1"/>
</dbReference>
<proteinExistence type="predicted"/>
<feature type="chain" id="PRO_5032973854" evidence="3">
    <location>
        <begin position="28"/>
        <end position="633"/>
    </location>
</feature>